<evidence type="ECO:0000256" key="6">
    <source>
        <dbReference type="ARBA" id="ARBA00023136"/>
    </source>
</evidence>
<dbReference type="CDD" id="cd07023">
    <property type="entry name" value="S49_Sppa_N_C"/>
    <property type="match status" value="1"/>
</dbReference>
<keyword evidence="9" id="KW-1133">Transmembrane helix</keyword>
<reference evidence="11" key="1">
    <citation type="submission" date="2006-06" db="EMBL/GenBank/DDBJ databases">
        <title>Complete sequence of Trichodesmium erythraeum IMS101.</title>
        <authorList>
            <consortium name="US DOE Joint Genome Institute"/>
            <person name="Copeland A."/>
            <person name="Lucas S."/>
            <person name="Lapidus A."/>
            <person name="Barry K."/>
            <person name="Detter J.C."/>
            <person name="Glavina del Rio T."/>
            <person name="Hammon N."/>
            <person name="Israni S."/>
            <person name="Dalin E."/>
            <person name="Tice H."/>
            <person name="Pitluck S."/>
            <person name="Kiss H."/>
            <person name="Munk A.C."/>
            <person name="Brettin T."/>
            <person name="Bruce D."/>
            <person name="Han C."/>
            <person name="Tapia R."/>
            <person name="Gilna P."/>
            <person name="Schmutz J."/>
            <person name="Larimer F."/>
            <person name="Land M."/>
            <person name="Hauser L."/>
            <person name="Kyrpides N."/>
            <person name="Kim E."/>
            <person name="Richardson P."/>
        </authorList>
    </citation>
    <scope>NUCLEOTIDE SEQUENCE [LARGE SCALE GENOMIC DNA]</scope>
    <source>
        <strain evidence="11">IMS101</strain>
    </source>
</reference>
<keyword evidence="5" id="KW-0720">Serine protease</keyword>
<keyword evidence="3 7" id="KW-0645">Protease</keyword>
<feature type="domain" description="Peptidase S49" evidence="10">
    <location>
        <begin position="134"/>
        <end position="287"/>
    </location>
</feature>
<keyword evidence="6 7" id="KW-0472">Membrane</keyword>
<dbReference type="PANTHER" id="PTHR33209:SF1">
    <property type="entry name" value="PEPTIDASE S49 DOMAIN-CONTAINING PROTEIN"/>
    <property type="match status" value="1"/>
</dbReference>
<evidence type="ECO:0000256" key="3">
    <source>
        <dbReference type="ARBA" id="ARBA00022670"/>
    </source>
</evidence>
<evidence type="ECO:0000256" key="9">
    <source>
        <dbReference type="SAM" id="Phobius"/>
    </source>
</evidence>
<evidence type="ECO:0000256" key="8">
    <source>
        <dbReference type="PIRSR" id="PIRSR001217-1"/>
    </source>
</evidence>
<dbReference type="InterPro" id="IPR047272">
    <property type="entry name" value="S49_SppA_C"/>
</dbReference>
<comment type="similarity">
    <text evidence="2 7">Belongs to the peptidase S49 family.</text>
</comment>
<evidence type="ECO:0000313" key="11">
    <source>
        <dbReference type="EMBL" id="ABG50869.1"/>
    </source>
</evidence>
<evidence type="ECO:0000256" key="5">
    <source>
        <dbReference type="ARBA" id="ARBA00022825"/>
    </source>
</evidence>
<dbReference type="NCBIfam" id="TIGR00705">
    <property type="entry name" value="SppA_67K"/>
    <property type="match status" value="1"/>
</dbReference>
<evidence type="ECO:0000256" key="2">
    <source>
        <dbReference type="ARBA" id="ARBA00008683"/>
    </source>
</evidence>
<dbReference type="Pfam" id="PF01343">
    <property type="entry name" value="Peptidase_S49"/>
    <property type="match status" value="2"/>
</dbReference>
<feature type="transmembrane region" description="Helical" evidence="9">
    <location>
        <begin position="12"/>
        <end position="38"/>
    </location>
</feature>
<evidence type="ECO:0000256" key="1">
    <source>
        <dbReference type="ARBA" id="ARBA00004370"/>
    </source>
</evidence>
<dbReference type="Gene3D" id="3.90.226.10">
    <property type="entry name" value="2-enoyl-CoA Hydratase, Chain A, domain 1"/>
    <property type="match status" value="4"/>
</dbReference>
<dbReference type="CDD" id="cd07018">
    <property type="entry name" value="S49_SppA_67K_type"/>
    <property type="match status" value="1"/>
</dbReference>
<dbReference type="SUPFAM" id="SSF52096">
    <property type="entry name" value="ClpP/crotonase"/>
    <property type="match status" value="2"/>
</dbReference>
<dbReference type="InterPro" id="IPR004634">
    <property type="entry name" value="Pept_S49_pIV"/>
</dbReference>
<feature type="active site" description="Nucleophile" evidence="8">
    <location>
        <position position="402"/>
    </location>
</feature>
<keyword evidence="9" id="KW-0812">Transmembrane</keyword>
<gene>
    <name evidence="11" type="ordered locus">Tery_1590</name>
</gene>
<feature type="active site" description="Proton donor/acceptor" evidence="8">
    <location>
        <position position="202"/>
    </location>
</feature>
<feature type="domain" description="Peptidase S49" evidence="10">
    <location>
        <begin position="386"/>
        <end position="536"/>
    </location>
</feature>
<keyword evidence="7" id="KW-1003">Cell membrane</keyword>
<dbReference type="InterPro" id="IPR004635">
    <property type="entry name" value="Pept_S49_SppA"/>
</dbReference>
<dbReference type="InterPro" id="IPR002142">
    <property type="entry name" value="Peptidase_S49"/>
</dbReference>
<dbReference type="GO" id="GO:0006465">
    <property type="term" value="P:signal peptide processing"/>
    <property type="evidence" value="ECO:0007669"/>
    <property type="project" value="InterPro"/>
</dbReference>
<accession>Q115F5</accession>
<dbReference type="InterPro" id="IPR029045">
    <property type="entry name" value="ClpP/crotonase-like_dom_sf"/>
</dbReference>
<dbReference type="KEGG" id="ter:Tery_1590"/>
<dbReference type="InterPro" id="IPR047217">
    <property type="entry name" value="S49_SppA_67K_type_N"/>
</dbReference>
<keyword evidence="7" id="KW-0997">Cell inner membrane</keyword>
<evidence type="ECO:0000256" key="4">
    <source>
        <dbReference type="ARBA" id="ARBA00022801"/>
    </source>
</evidence>
<dbReference type="eggNOG" id="COG0616">
    <property type="taxonomic scope" value="Bacteria"/>
</dbReference>
<dbReference type="OrthoDB" id="9764363at2"/>
<dbReference type="PANTHER" id="PTHR33209">
    <property type="entry name" value="PROTEASE 4"/>
    <property type="match status" value="1"/>
</dbReference>
<organism evidence="11">
    <name type="scientific">Trichodesmium erythraeum (strain IMS101)</name>
    <dbReference type="NCBI Taxonomy" id="203124"/>
    <lineage>
        <taxon>Bacteria</taxon>
        <taxon>Bacillati</taxon>
        <taxon>Cyanobacteriota</taxon>
        <taxon>Cyanophyceae</taxon>
        <taxon>Oscillatoriophycideae</taxon>
        <taxon>Oscillatoriales</taxon>
        <taxon>Microcoleaceae</taxon>
        <taxon>Trichodesmium</taxon>
    </lineage>
</organism>
<dbReference type="GO" id="GO:0008236">
    <property type="term" value="F:serine-type peptidase activity"/>
    <property type="evidence" value="ECO:0007669"/>
    <property type="project" value="UniProtKB-KW"/>
</dbReference>
<evidence type="ECO:0000259" key="10">
    <source>
        <dbReference type="Pfam" id="PF01343"/>
    </source>
</evidence>
<dbReference type="HOGENOM" id="CLU_008856_1_1_3"/>
<dbReference type="PIRSF" id="PIRSF001217">
    <property type="entry name" value="Protease_4_SppA"/>
    <property type="match status" value="1"/>
</dbReference>
<evidence type="ECO:0000256" key="7">
    <source>
        <dbReference type="PIRNR" id="PIRNR001217"/>
    </source>
</evidence>
<proteinExistence type="inferred from homology"/>
<keyword evidence="4 7" id="KW-0378">Hydrolase</keyword>
<sequence length="608" mass="66824">MKDFFKYTFASLIGSILGITLIIGVGFGGLIFFVVSIASQTKDLGPQVEDKSILVFDLATSITDSRPISSTGEALQEALSSDQATTITLRKAINTLNAAAKDKKIIGIYIKGSNAPGVTGLANLQEIRQALQRFRETGKTIIAYDMDWTEREYYLSSVADEIAINPLGVLEFNGLSSETMFLSGALDKFGIGVQVTKVGKYKSATEPFLREKMSPENRQQTLQLLQDIWGQYLQTVATSRKSTTEQLQAIADNQGILMANNALQSKLVDRVVYYDEVLKKLKELTGIEEDDKSFTQISLNNYSKVPRVAKTLSKNIKSNNKIAVVYAQGEVVNGSGTSRQIGGDRLAKKLRQLRLDEKVKAVVLRVNSPGGSASASEVISREVKLMSEEKPVIVSMGNIAASGGYWISMNADRIVAEVNTITGSIGVFGVLFNIQEIANQNGITWDVVKIGKFADLNTTSRPKTEDELVLIQKMVDSIYERFIKNVATARNLAPEKVEEIAQGRVWSGANAQKLGLVDEIGGIETAIKVAAEKAELGDSWKIEEYPKSRSLEQQIFRSLSGMEVDIPTMPLDPLATEFKKLQEELASLRAMNDPYGVYTRLPFNLRID</sequence>
<name>Q115F5_TRIEI</name>
<protein>
    <recommendedName>
        <fullName evidence="7">Protease 4</fullName>
        <ecNumber evidence="7">3.4.21.-</ecNumber>
    </recommendedName>
    <alternativeName>
        <fullName evidence="7">Endopeptidase IV</fullName>
    </alternativeName>
    <alternativeName>
        <fullName evidence="7">Protease IV</fullName>
    </alternativeName>
    <alternativeName>
        <fullName evidence="7">Signal peptide peptidase</fullName>
    </alternativeName>
</protein>
<dbReference type="RefSeq" id="WP_011611245.1">
    <property type="nucleotide sequence ID" value="NC_008312.1"/>
</dbReference>
<dbReference type="NCBIfam" id="TIGR00706">
    <property type="entry name" value="SppA_dom"/>
    <property type="match status" value="1"/>
</dbReference>
<dbReference type="EMBL" id="CP000393">
    <property type="protein sequence ID" value="ABG50869.1"/>
    <property type="molecule type" value="Genomic_DNA"/>
</dbReference>
<dbReference type="AlphaFoldDB" id="Q115F5"/>
<dbReference type="GO" id="GO:0005886">
    <property type="term" value="C:plasma membrane"/>
    <property type="evidence" value="ECO:0007669"/>
    <property type="project" value="UniProtKB-SubCell"/>
</dbReference>
<dbReference type="EC" id="3.4.21.-" evidence="7"/>
<comment type="subcellular location">
    <subcellularLocation>
        <location evidence="7">Cell inner membrane</location>
    </subcellularLocation>
    <subcellularLocation>
        <location evidence="1">Membrane</location>
    </subcellularLocation>
</comment>